<feature type="compositionally biased region" description="Basic and acidic residues" evidence="1">
    <location>
        <begin position="109"/>
        <end position="121"/>
    </location>
</feature>
<dbReference type="Proteomes" id="UP001163846">
    <property type="component" value="Unassembled WGS sequence"/>
</dbReference>
<proteinExistence type="predicted"/>
<accession>A0AA38NWX3</accession>
<feature type="region of interest" description="Disordered" evidence="1">
    <location>
        <begin position="102"/>
        <end position="121"/>
    </location>
</feature>
<evidence type="ECO:0000313" key="3">
    <source>
        <dbReference type="Proteomes" id="UP001163846"/>
    </source>
</evidence>
<reference evidence="2" key="1">
    <citation type="submission" date="2022-08" db="EMBL/GenBank/DDBJ databases">
        <authorList>
            <consortium name="DOE Joint Genome Institute"/>
            <person name="Min B."/>
            <person name="Riley R."/>
            <person name="Sierra-Patev S."/>
            <person name="Naranjo-Ortiz M."/>
            <person name="Looney B."/>
            <person name="Konkel Z."/>
            <person name="Slot J.C."/>
            <person name="Sakamoto Y."/>
            <person name="Steenwyk J.L."/>
            <person name="Rokas A."/>
            <person name="Carro J."/>
            <person name="Camarero S."/>
            <person name="Ferreira P."/>
            <person name="Molpeceres G."/>
            <person name="Ruiz-Duenas F.J."/>
            <person name="Serrano A."/>
            <person name="Henrissat B."/>
            <person name="Drula E."/>
            <person name="Hughes K.W."/>
            <person name="Mata J.L."/>
            <person name="Ishikawa N.K."/>
            <person name="Vargas-Isla R."/>
            <person name="Ushijima S."/>
            <person name="Smith C.A."/>
            <person name="Ahrendt S."/>
            <person name="Andreopoulos W."/>
            <person name="He G."/>
            <person name="Labutti K."/>
            <person name="Lipzen A."/>
            <person name="Ng V."/>
            <person name="Sandor L."/>
            <person name="Barry K."/>
            <person name="Martinez A.T."/>
            <person name="Xiao Y."/>
            <person name="Gibbons J.G."/>
            <person name="Terashima K."/>
            <person name="Hibbett D.S."/>
            <person name="Grigoriev I.V."/>
        </authorList>
    </citation>
    <scope>NUCLEOTIDE SEQUENCE</scope>
    <source>
        <strain evidence="2">TFB9207</strain>
    </source>
</reference>
<comment type="caution">
    <text evidence="2">The sequence shown here is derived from an EMBL/GenBank/DDBJ whole genome shotgun (WGS) entry which is preliminary data.</text>
</comment>
<sequence length="121" mass="13675">RNSYYRGISPDPPVLLYRSDIPSNPFVKRVGENFWQQLPYKTIHGVFGTPLNAIWDTVGRQVCDVVKARKIRLTTVNAARFVTHFEDETTSCGPVVNWTTVHPNSTSAKEAHEKEAHEALP</sequence>
<feature type="non-terminal residue" evidence="2">
    <location>
        <position position="1"/>
    </location>
</feature>
<organism evidence="2 3">
    <name type="scientific">Lentinula raphanica</name>
    <dbReference type="NCBI Taxonomy" id="153919"/>
    <lineage>
        <taxon>Eukaryota</taxon>
        <taxon>Fungi</taxon>
        <taxon>Dikarya</taxon>
        <taxon>Basidiomycota</taxon>
        <taxon>Agaricomycotina</taxon>
        <taxon>Agaricomycetes</taxon>
        <taxon>Agaricomycetidae</taxon>
        <taxon>Agaricales</taxon>
        <taxon>Marasmiineae</taxon>
        <taxon>Omphalotaceae</taxon>
        <taxon>Lentinula</taxon>
    </lineage>
</organism>
<evidence type="ECO:0000256" key="1">
    <source>
        <dbReference type="SAM" id="MobiDB-lite"/>
    </source>
</evidence>
<dbReference type="EMBL" id="MU807062">
    <property type="protein sequence ID" value="KAJ3832143.1"/>
    <property type="molecule type" value="Genomic_DNA"/>
</dbReference>
<gene>
    <name evidence="2" type="ORF">F5878DRAFT_548580</name>
</gene>
<keyword evidence="3" id="KW-1185">Reference proteome</keyword>
<name>A0AA38NWX3_9AGAR</name>
<evidence type="ECO:0000313" key="2">
    <source>
        <dbReference type="EMBL" id="KAJ3832143.1"/>
    </source>
</evidence>
<protein>
    <submittedName>
        <fullName evidence="2">Uncharacterized protein</fullName>
    </submittedName>
</protein>
<dbReference type="AlphaFoldDB" id="A0AA38NWX3"/>